<comment type="caution">
    <text evidence="1">The sequence shown here is derived from an EMBL/GenBank/DDBJ whole genome shotgun (WGS) entry which is preliminary data.</text>
</comment>
<reference evidence="1 2" key="1">
    <citation type="submission" date="2018-02" db="EMBL/GenBank/DDBJ databases">
        <title>Bacteriophage NCPPB3778 and a type I-E CRISPR drive the evolution of the US Biological Select Agent, Rathayibacter toxicus.</title>
        <authorList>
            <person name="Davis E.W.II."/>
            <person name="Tabima J.F."/>
            <person name="Weisberg A.J."/>
            <person name="Lopes L.D."/>
            <person name="Wiseman M.S."/>
            <person name="Wiseman M.S."/>
            <person name="Pupko T."/>
            <person name="Belcher M.S."/>
            <person name="Sechler A.J."/>
            <person name="Tancos M.A."/>
            <person name="Schroeder B.K."/>
            <person name="Murray T.D."/>
            <person name="Luster D.G."/>
            <person name="Schneider W.L."/>
            <person name="Rogers E."/>
            <person name="Andreote F.D."/>
            <person name="Grunwald N.J."/>
            <person name="Putnam M.L."/>
            <person name="Chang J.H."/>
        </authorList>
    </citation>
    <scope>NUCLEOTIDE SEQUENCE [LARGE SCALE GENOMIC DNA]</scope>
    <source>
        <strain evidence="1 2">FH99</strain>
    </source>
</reference>
<evidence type="ECO:0000313" key="2">
    <source>
        <dbReference type="Proteomes" id="UP000237966"/>
    </source>
</evidence>
<sequence length="210" mass="22737">MIFTGQVHCLCTLPSIKGLVMKITIWRFHARRALLYSRFRFLVAMPVVVASLVAGPLPANAASQNAFSANAQNELTVTQAEHALDIIQSQTNGTDGRFDCDRLVAAGVPQQIAVEYAGVLKAAGEVYTAPAGQQPAITKAATQFQESVDAVKHSRAAVTITDFDWGKVLRVLGSYTECEAARTVLFFWYPATICVPNPDSNATWLVILVP</sequence>
<name>A0A2S5Y9W0_9MICO</name>
<accession>A0A2S5Y9W0</accession>
<dbReference type="Proteomes" id="UP000237966">
    <property type="component" value="Unassembled WGS sequence"/>
</dbReference>
<evidence type="ECO:0000313" key="1">
    <source>
        <dbReference type="EMBL" id="PPI17125.1"/>
    </source>
</evidence>
<organism evidence="1 2">
    <name type="scientific">Rathayibacter toxicus</name>
    <dbReference type="NCBI Taxonomy" id="145458"/>
    <lineage>
        <taxon>Bacteria</taxon>
        <taxon>Bacillati</taxon>
        <taxon>Actinomycetota</taxon>
        <taxon>Actinomycetes</taxon>
        <taxon>Micrococcales</taxon>
        <taxon>Microbacteriaceae</taxon>
        <taxon>Rathayibacter</taxon>
    </lineage>
</organism>
<proteinExistence type="predicted"/>
<dbReference type="EMBL" id="PSWU01000001">
    <property type="protein sequence ID" value="PPI17125.1"/>
    <property type="molecule type" value="Genomic_DNA"/>
</dbReference>
<dbReference type="AlphaFoldDB" id="A0A2S5Y9W0"/>
<protein>
    <submittedName>
        <fullName evidence="1">Uncharacterized protein</fullName>
    </submittedName>
</protein>
<gene>
    <name evidence="1" type="ORF">C5C51_00390</name>
</gene>